<proteinExistence type="inferred from homology"/>
<dbReference type="CDD" id="cd05471">
    <property type="entry name" value="pepsin_like"/>
    <property type="match status" value="1"/>
</dbReference>
<evidence type="ECO:0000259" key="2">
    <source>
        <dbReference type="PROSITE" id="PS51767"/>
    </source>
</evidence>
<dbReference type="Gene3D" id="2.40.70.10">
    <property type="entry name" value="Acid Proteases"/>
    <property type="match status" value="1"/>
</dbReference>
<dbReference type="GeneID" id="54291053"/>
<evidence type="ECO:0000313" key="3">
    <source>
        <dbReference type="EMBL" id="KAF2019789.1"/>
    </source>
</evidence>
<sequence>MVSVPCHFGAVAFILGTVAACFWTLTIFQQFIAEPSVVVSLTSSANIASLDVFLPPNRHDDTYQLVNVTINNQIIPLVIDTSSGDCIVASAECNSTDIESGCYSLESGFEARNVAVIDHNKKFDTFIGRGRVIGNVMTNPMTIFDTEVKNFSAALIEEAWVNEFENGSFAGYLALGMQTTSSIMRKFHLLPFLDTLIAQGHLEKPMFSLSAARYGDPSQPFGRLTLGGIPEEHTNSKITYGDVLPFARFTDESTSPERLDHTGFFAWSTELQGIRINGVEIPVTPGRVRRDQKHVSIIDSGASTLRLSPATFQAIIPYLHGRTSVDSDWKGNFVIFECSKPQLLELKFLDSWFPIDPLDLLEANTQVNINGTEM</sequence>
<name>A0A6A5Y3D3_9PLEO</name>
<protein>
    <submittedName>
        <fullName evidence="3">Acid protease</fullName>
    </submittedName>
</protein>
<dbReference type="InterPro" id="IPR001461">
    <property type="entry name" value="Aspartic_peptidase_A1"/>
</dbReference>
<evidence type="ECO:0000313" key="4">
    <source>
        <dbReference type="Proteomes" id="UP000799778"/>
    </source>
</evidence>
<dbReference type="PANTHER" id="PTHR47966">
    <property type="entry name" value="BETA-SITE APP-CLEAVING ENZYME, ISOFORM A-RELATED"/>
    <property type="match status" value="1"/>
</dbReference>
<dbReference type="EMBL" id="ML978067">
    <property type="protein sequence ID" value="KAF2019789.1"/>
    <property type="molecule type" value="Genomic_DNA"/>
</dbReference>
<dbReference type="PANTHER" id="PTHR47966:SF51">
    <property type="entry name" value="BETA-SITE APP-CLEAVING ENZYME, ISOFORM A-RELATED"/>
    <property type="match status" value="1"/>
</dbReference>
<dbReference type="InterPro" id="IPR033121">
    <property type="entry name" value="PEPTIDASE_A1"/>
</dbReference>
<dbReference type="InterPro" id="IPR034164">
    <property type="entry name" value="Pepsin-like_dom"/>
</dbReference>
<dbReference type="GO" id="GO:0006508">
    <property type="term" value="P:proteolysis"/>
    <property type="evidence" value="ECO:0007669"/>
    <property type="project" value="UniProtKB-KW"/>
</dbReference>
<feature type="domain" description="Peptidase A1" evidence="2">
    <location>
        <begin position="64"/>
        <end position="374"/>
    </location>
</feature>
<keyword evidence="4" id="KW-1185">Reference proteome</keyword>
<keyword evidence="3" id="KW-0645">Protease</keyword>
<keyword evidence="3" id="KW-0378">Hydrolase</keyword>
<dbReference type="SUPFAM" id="SSF50630">
    <property type="entry name" value="Acid proteases"/>
    <property type="match status" value="1"/>
</dbReference>
<dbReference type="AlphaFoldDB" id="A0A6A5Y3D3"/>
<dbReference type="RefSeq" id="XP_033388128.1">
    <property type="nucleotide sequence ID" value="XM_033533656.1"/>
</dbReference>
<comment type="similarity">
    <text evidence="1">Belongs to the peptidase A1 family.</text>
</comment>
<accession>A0A6A5Y3D3</accession>
<dbReference type="Pfam" id="PF00026">
    <property type="entry name" value="Asp"/>
    <property type="match status" value="1"/>
</dbReference>
<dbReference type="GO" id="GO:0004190">
    <property type="term" value="F:aspartic-type endopeptidase activity"/>
    <property type="evidence" value="ECO:0007669"/>
    <property type="project" value="InterPro"/>
</dbReference>
<dbReference type="OrthoDB" id="15189at2759"/>
<reference evidence="3" key="1">
    <citation type="journal article" date="2020" name="Stud. Mycol.">
        <title>101 Dothideomycetes genomes: a test case for predicting lifestyles and emergence of pathogens.</title>
        <authorList>
            <person name="Haridas S."/>
            <person name="Albert R."/>
            <person name="Binder M."/>
            <person name="Bloem J."/>
            <person name="Labutti K."/>
            <person name="Salamov A."/>
            <person name="Andreopoulos B."/>
            <person name="Baker S."/>
            <person name="Barry K."/>
            <person name="Bills G."/>
            <person name="Bluhm B."/>
            <person name="Cannon C."/>
            <person name="Castanera R."/>
            <person name="Culley D."/>
            <person name="Daum C."/>
            <person name="Ezra D."/>
            <person name="Gonzalez J."/>
            <person name="Henrissat B."/>
            <person name="Kuo A."/>
            <person name="Liang C."/>
            <person name="Lipzen A."/>
            <person name="Lutzoni F."/>
            <person name="Magnuson J."/>
            <person name="Mondo S."/>
            <person name="Nolan M."/>
            <person name="Ohm R."/>
            <person name="Pangilinan J."/>
            <person name="Park H.-J."/>
            <person name="Ramirez L."/>
            <person name="Alfaro M."/>
            <person name="Sun H."/>
            <person name="Tritt A."/>
            <person name="Yoshinaga Y."/>
            <person name="Zwiers L.-H."/>
            <person name="Turgeon B."/>
            <person name="Goodwin S."/>
            <person name="Spatafora J."/>
            <person name="Crous P."/>
            <person name="Grigoriev I."/>
        </authorList>
    </citation>
    <scope>NUCLEOTIDE SEQUENCE</scope>
    <source>
        <strain evidence="3">CBS 175.79</strain>
    </source>
</reference>
<organism evidence="3 4">
    <name type="scientific">Aaosphaeria arxii CBS 175.79</name>
    <dbReference type="NCBI Taxonomy" id="1450172"/>
    <lineage>
        <taxon>Eukaryota</taxon>
        <taxon>Fungi</taxon>
        <taxon>Dikarya</taxon>
        <taxon>Ascomycota</taxon>
        <taxon>Pezizomycotina</taxon>
        <taxon>Dothideomycetes</taxon>
        <taxon>Pleosporomycetidae</taxon>
        <taxon>Pleosporales</taxon>
        <taxon>Pleosporales incertae sedis</taxon>
        <taxon>Aaosphaeria</taxon>
    </lineage>
</organism>
<dbReference type="InterPro" id="IPR021109">
    <property type="entry name" value="Peptidase_aspartic_dom_sf"/>
</dbReference>
<dbReference type="Proteomes" id="UP000799778">
    <property type="component" value="Unassembled WGS sequence"/>
</dbReference>
<gene>
    <name evidence="3" type="ORF">BU24DRAFT_489675</name>
</gene>
<evidence type="ECO:0000256" key="1">
    <source>
        <dbReference type="ARBA" id="ARBA00007447"/>
    </source>
</evidence>
<dbReference type="PROSITE" id="PS51767">
    <property type="entry name" value="PEPTIDASE_A1"/>
    <property type="match status" value="1"/>
</dbReference>